<accession>A0A7W9UWP0</accession>
<evidence type="ECO:0000256" key="1">
    <source>
        <dbReference type="SAM" id="MobiDB-lite"/>
    </source>
</evidence>
<dbReference type="Proteomes" id="UP000588098">
    <property type="component" value="Unassembled WGS sequence"/>
</dbReference>
<gene>
    <name evidence="2" type="ORF">FHS42_000778</name>
</gene>
<dbReference type="EMBL" id="JACHJL010000002">
    <property type="protein sequence ID" value="MBB5933752.1"/>
    <property type="molecule type" value="Genomic_DNA"/>
</dbReference>
<comment type="caution">
    <text evidence="2">The sequence shown here is derived from an EMBL/GenBank/DDBJ whole genome shotgun (WGS) entry which is preliminary data.</text>
</comment>
<dbReference type="AlphaFoldDB" id="A0A7W9UWP0"/>
<evidence type="ECO:0000313" key="3">
    <source>
        <dbReference type="Proteomes" id="UP000588098"/>
    </source>
</evidence>
<dbReference type="RefSeq" id="WP_184569102.1">
    <property type="nucleotide sequence ID" value="NZ_JACHJL010000002.1"/>
</dbReference>
<keyword evidence="3" id="KW-1185">Reference proteome</keyword>
<name>A0A7W9UWP0_9ACTN</name>
<proteinExistence type="predicted"/>
<feature type="compositionally biased region" description="Low complexity" evidence="1">
    <location>
        <begin position="159"/>
        <end position="168"/>
    </location>
</feature>
<evidence type="ECO:0000313" key="2">
    <source>
        <dbReference type="EMBL" id="MBB5933752.1"/>
    </source>
</evidence>
<organism evidence="2 3">
    <name type="scientific">Streptomyces zagrosensis</name>
    <dbReference type="NCBI Taxonomy" id="1042984"/>
    <lineage>
        <taxon>Bacteria</taxon>
        <taxon>Bacillati</taxon>
        <taxon>Actinomycetota</taxon>
        <taxon>Actinomycetes</taxon>
        <taxon>Kitasatosporales</taxon>
        <taxon>Streptomycetaceae</taxon>
        <taxon>Streptomyces</taxon>
    </lineage>
</organism>
<feature type="region of interest" description="Disordered" evidence="1">
    <location>
        <begin position="152"/>
        <end position="190"/>
    </location>
</feature>
<sequence>MSRELRGPNEKLGTVLALAGISNAGLARRVNDLGAQRGLTLRYDKTSVARWVSKGMVPQGAAPHLIAAAIASKLGRPVPLHEIGLADADPAPEVGLAFPRDIGQAVRSATDLYRLDLAGRRGGGGIWQSLAGSFAVTAYATPASRWLISPADSSVAREPAPAQGQRHQQPPHHQQHQAGLSGTPQRVAHSDVKKLREAADDARRWDSKYGGGDWRSSMVPECLRVDAAPLLLGAYTDEVGRALFGAAAELTRLAGWMAFDTGQQEAAQRYYIQALRLARAAADVPLGGYVLASMSLQATYRGFADEGVDLAQAALERNRGLATARTMSFFRLVEARAQAKAGDGPACGAALRASEGWLERSRQGDCDPSWLDFYSYERFAADAAECYRDLKLPRQVRRFTEHALACPTEEFVRSHGLRLVVSAVAELESGNLDAACAAGTRAVEVAGRISSARTTEYVRDLLHRLEPYGDEPRVVELRERARPLLVAPA</sequence>
<reference evidence="2 3" key="1">
    <citation type="submission" date="2020-08" db="EMBL/GenBank/DDBJ databases">
        <title>Genomic Encyclopedia of Type Strains, Phase III (KMG-III): the genomes of soil and plant-associated and newly described type strains.</title>
        <authorList>
            <person name="Whitman W."/>
        </authorList>
    </citation>
    <scope>NUCLEOTIDE SEQUENCE [LARGE SCALE GENOMIC DNA]</scope>
    <source>
        <strain evidence="2 3">CECT 8305</strain>
    </source>
</reference>
<protein>
    <submittedName>
        <fullName evidence="2">Uncharacterized protein</fullName>
    </submittedName>
</protein>